<keyword evidence="1" id="KW-0175">Coiled coil</keyword>
<organism evidence="2 3">
    <name type="scientific">Maccoyibacter intestinihominis</name>
    <dbReference type="NCBI Taxonomy" id="3133499"/>
    <lineage>
        <taxon>Bacteria</taxon>
        <taxon>Bacillati</taxon>
        <taxon>Bacillota</taxon>
        <taxon>Clostridia</taxon>
        <taxon>Lachnospirales</taxon>
        <taxon>Lachnospiraceae</taxon>
        <taxon>Maccoyibacter</taxon>
    </lineage>
</organism>
<evidence type="ECO:0008006" key="4">
    <source>
        <dbReference type="Google" id="ProtNLM"/>
    </source>
</evidence>
<evidence type="ECO:0000313" key="3">
    <source>
        <dbReference type="Proteomes" id="UP001454489"/>
    </source>
</evidence>
<proteinExistence type="predicted"/>
<dbReference type="EMBL" id="JBBMEX010000001">
    <property type="protein sequence ID" value="MEQ2556476.1"/>
    <property type="molecule type" value="Genomic_DNA"/>
</dbReference>
<name>A0ABV1H9V6_9FIRM</name>
<gene>
    <name evidence="2" type="ORF">WMO43_01090</name>
</gene>
<reference evidence="2 3" key="1">
    <citation type="submission" date="2024-03" db="EMBL/GenBank/DDBJ databases">
        <title>Human intestinal bacterial collection.</title>
        <authorList>
            <person name="Pauvert C."/>
            <person name="Hitch T.C.A."/>
            <person name="Clavel T."/>
        </authorList>
    </citation>
    <scope>NUCLEOTIDE SEQUENCE [LARGE SCALE GENOMIC DNA]</scope>
    <source>
        <strain evidence="2 3">CLA-AA-H185</strain>
    </source>
</reference>
<dbReference type="RefSeq" id="WP_177963289.1">
    <property type="nucleotide sequence ID" value="NZ_JBBMEX010000001.1"/>
</dbReference>
<protein>
    <recommendedName>
        <fullName evidence="4">Tubulin-specific chaperone A</fullName>
    </recommendedName>
</protein>
<dbReference type="Gene3D" id="1.10.287.1060">
    <property type="entry name" value="ESAT-6-like"/>
    <property type="match status" value="1"/>
</dbReference>
<evidence type="ECO:0000256" key="1">
    <source>
        <dbReference type="SAM" id="Coils"/>
    </source>
</evidence>
<accession>A0ABV1H9V6</accession>
<evidence type="ECO:0000313" key="2">
    <source>
        <dbReference type="EMBL" id="MEQ2556476.1"/>
    </source>
</evidence>
<keyword evidence="3" id="KW-1185">Reference proteome</keyword>
<sequence>MSKKIKADMGKLEEIQTILETNAKKITHNITRIGELHKEIDVCWESQMWDSCYKTYCDLKKELEENAKEYEEYPKKLKACIEGYQETEEAIESLSQELPANVLK</sequence>
<comment type="caution">
    <text evidence="2">The sequence shown here is derived from an EMBL/GenBank/DDBJ whole genome shotgun (WGS) entry which is preliminary data.</text>
</comment>
<dbReference type="Proteomes" id="UP001454489">
    <property type="component" value="Unassembled WGS sequence"/>
</dbReference>
<feature type="coiled-coil region" evidence="1">
    <location>
        <begin position="53"/>
        <end position="97"/>
    </location>
</feature>